<feature type="transmembrane region" description="Helical" evidence="1">
    <location>
        <begin position="92"/>
        <end position="114"/>
    </location>
</feature>
<keyword evidence="1" id="KW-1133">Transmembrane helix</keyword>
<sequence length="125" mass="14294">MSFPCFIAGAFAFLPASIILSVEQKKREEKLFISVLKGASIALAWPFSVPLFLFPMLRNRATTRIFRLVTDLENEEVELPWLEKKFLDNASFVSTEFIPSFYMLFLGLFVGFSIEPNTLHGFFSL</sequence>
<dbReference type="EMBL" id="OR343188">
    <property type="protein sequence ID" value="WNL49817.1"/>
    <property type="molecule type" value="Genomic_DNA"/>
</dbReference>
<gene>
    <name evidence="2" type="ORF">MarFTMF_301</name>
</gene>
<keyword evidence="1 2" id="KW-0812">Transmembrane</keyword>
<protein>
    <submittedName>
        <fullName evidence="2">Transmembrane domain containing protein</fullName>
    </submittedName>
</protein>
<proteinExistence type="predicted"/>
<evidence type="ECO:0000256" key="1">
    <source>
        <dbReference type="SAM" id="Phobius"/>
    </source>
</evidence>
<organism evidence="2">
    <name type="scientific">Marseillevirus sp</name>
    <dbReference type="NCBI Taxonomy" id="2809551"/>
    <lineage>
        <taxon>Viruses</taxon>
        <taxon>Varidnaviria</taxon>
        <taxon>Bamfordvirae</taxon>
        <taxon>Nucleocytoviricota</taxon>
        <taxon>Megaviricetes</taxon>
        <taxon>Pimascovirales</taxon>
        <taxon>Pimascovirales incertae sedis</taxon>
        <taxon>Marseilleviridae</taxon>
        <taxon>Marseillevirus</taxon>
    </lineage>
</organism>
<reference evidence="2" key="1">
    <citation type="submission" date="2023-07" db="EMBL/GenBank/DDBJ databases">
        <authorList>
            <person name="Xia Y."/>
        </authorList>
    </citation>
    <scope>NUCLEOTIDE SEQUENCE</scope>
    <source>
        <strain evidence="2">F</strain>
    </source>
</reference>
<feature type="transmembrane region" description="Helical" evidence="1">
    <location>
        <begin position="31"/>
        <end position="54"/>
    </location>
</feature>
<evidence type="ECO:0000313" key="2">
    <source>
        <dbReference type="EMBL" id="WNL49817.1"/>
    </source>
</evidence>
<name>A0AA96J0P4_9VIRU</name>
<accession>A0AA96J0P4</accession>
<keyword evidence="1" id="KW-0472">Membrane</keyword>